<keyword evidence="1" id="KW-0175">Coiled coil</keyword>
<feature type="region of interest" description="Disordered" evidence="2">
    <location>
        <begin position="165"/>
        <end position="195"/>
    </location>
</feature>
<evidence type="ECO:0000256" key="1">
    <source>
        <dbReference type="SAM" id="Coils"/>
    </source>
</evidence>
<protein>
    <submittedName>
        <fullName evidence="3">Uncharacterized protein</fullName>
    </submittedName>
</protein>
<dbReference type="AlphaFoldDB" id="A0AAN6GEG9"/>
<proteinExistence type="predicted"/>
<feature type="compositionally biased region" description="Basic and acidic residues" evidence="2">
    <location>
        <begin position="125"/>
        <end position="134"/>
    </location>
</feature>
<feature type="compositionally biased region" description="Polar residues" evidence="2">
    <location>
        <begin position="231"/>
        <end position="241"/>
    </location>
</feature>
<dbReference type="EMBL" id="JAPDMQ010000065">
    <property type="protein sequence ID" value="KAK0537122.1"/>
    <property type="molecule type" value="Genomic_DNA"/>
</dbReference>
<feature type="compositionally biased region" description="Acidic residues" evidence="2">
    <location>
        <begin position="177"/>
        <end position="188"/>
    </location>
</feature>
<reference evidence="3" key="1">
    <citation type="journal article" date="2023" name="PhytoFront">
        <title>Draft Genome Resources of Seven Strains of Tilletia horrida, Causal Agent of Kernel Smut of Rice.</title>
        <authorList>
            <person name="Khanal S."/>
            <person name="Antony Babu S."/>
            <person name="Zhou X.G."/>
        </authorList>
    </citation>
    <scope>NUCLEOTIDE SEQUENCE</scope>
    <source>
        <strain evidence="3">TX3</strain>
    </source>
</reference>
<evidence type="ECO:0000256" key="2">
    <source>
        <dbReference type="SAM" id="MobiDB-lite"/>
    </source>
</evidence>
<comment type="caution">
    <text evidence="3">The sequence shown here is derived from an EMBL/GenBank/DDBJ whole genome shotgun (WGS) entry which is preliminary data.</text>
</comment>
<sequence>MPVPSSASAAAAASADPISATPAPVVQSPLATLLAFRDVQRKRAEYWIEYQDAIDAHFRWTALTQQRTKLQLQLQQEAEDDAASGVVAPSSGSTARTQHSCAHAAGIDTSSLQDLQEEQDQAQKNNKEQEKDAPEVNGPMLLQIVNLVTQGLLSCSHQTRMLEAHLRDPRPPPSGEQEQEPSTTDEDSPAPPRPDLAKLLATVQEGENRLLRTTVKRDQLRTAALHGTSAAPHTSAEQAVNDTAEGQVDHDDVENVDGQVARLQRERDQIREEINEAMAEVQAEIAELQLQEG</sequence>
<evidence type="ECO:0000313" key="4">
    <source>
        <dbReference type="Proteomes" id="UP001176521"/>
    </source>
</evidence>
<dbReference type="Proteomes" id="UP001176521">
    <property type="component" value="Unassembled WGS sequence"/>
</dbReference>
<feature type="compositionally biased region" description="Low complexity" evidence="2">
    <location>
        <begin position="83"/>
        <end position="95"/>
    </location>
</feature>
<feature type="coiled-coil region" evidence="1">
    <location>
        <begin position="253"/>
        <end position="291"/>
    </location>
</feature>
<gene>
    <name evidence="3" type="ORF">OC842_001735</name>
</gene>
<feature type="region of interest" description="Disordered" evidence="2">
    <location>
        <begin position="81"/>
        <end position="102"/>
    </location>
</feature>
<organism evidence="3 4">
    <name type="scientific">Tilletia horrida</name>
    <dbReference type="NCBI Taxonomy" id="155126"/>
    <lineage>
        <taxon>Eukaryota</taxon>
        <taxon>Fungi</taxon>
        <taxon>Dikarya</taxon>
        <taxon>Basidiomycota</taxon>
        <taxon>Ustilaginomycotina</taxon>
        <taxon>Exobasidiomycetes</taxon>
        <taxon>Tilletiales</taxon>
        <taxon>Tilletiaceae</taxon>
        <taxon>Tilletia</taxon>
    </lineage>
</organism>
<name>A0AAN6GEG9_9BASI</name>
<evidence type="ECO:0000313" key="3">
    <source>
        <dbReference type="EMBL" id="KAK0537122.1"/>
    </source>
</evidence>
<keyword evidence="4" id="KW-1185">Reference proteome</keyword>
<feature type="region of interest" description="Disordered" evidence="2">
    <location>
        <begin position="226"/>
        <end position="246"/>
    </location>
</feature>
<accession>A0AAN6GEG9</accession>
<feature type="region of interest" description="Disordered" evidence="2">
    <location>
        <begin position="115"/>
        <end position="137"/>
    </location>
</feature>